<evidence type="ECO:0000256" key="2">
    <source>
        <dbReference type="ARBA" id="ARBA00023125"/>
    </source>
</evidence>
<name>A0ABV3AKM0_9ACTN</name>
<keyword evidence="2" id="KW-0238">DNA-binding</keyword>
<keyword evidence="1" id="KW-0805">Transcription regulation</keyword>
<dbReference type="Pfam" id="PF13191">
    <property type="entry name" value="AAA_16"/>
    <property type="match status" value="1"/>
</dbReference>
<dbReference type="InterPro" id="IPR027417">
    <property type="entry name" value="P-loop_NTPase"/>
</dbReference>
<dbReference type="SUPFAM" id="SSF46894">
    <property type="entry name" value="C-terminal effector domain of the bipartite response regulators"/>
    <property type="match status" value="1"/>
</dbReference>
<dbReference type="Gene3D" id="1.10.10.10">
    <property type="entry name" value="Winged helix-like DNA-binding domain superfamily/Winged helix DNA-binding domain"/>
    <property type="match status" value="1"/>
</dbReference>
<evidence type="ECO:0000256" key="3">
    <source>
        <dbReference type="ARBA" id="ARBA00023163"/>
    </source>
</evidence>
<dbReference type="InterPro" id="IPR016032">
    <property type="entry name" value="Sig_transdc_resp-reg_C-effctor"/>
</dbReference>
<dbReference type="SUPFAM" id="SSF52540">
    <property type="entry name" value="P-loop containing nucleoside triphosphate hydrolases"/>
    <property type="match status" value="1"/>
</dbReference>
<dbReference type="PRINTS" id="PR00038">
    <property type="entry name" value="HTHLUXR"/>
</dbReference>
<evidence type="ECO:0000256" key="1">
    <source>
        <dbReference type="ARBA" id="ARBA00023015"/>
    </source>
</evidence>
<proteinExistence type="predicted"/>
<feature type="region of interest" description="Disordered" evidence="4">
    <location>
        <begin position="1"/>
        <end position="33"/>
    </location>
</feature>
<evidence type="ECO:0000256" key="4">
    <source>
        <dbReference type="SAM" id="MobiDB-lite"/>
    </source>
</evidence>
<keyword evidence="7" id="KW-1185">Reference proteome</keyword>
<comment type="caution">
    <text evidence="6">The sequence shown here is derived from an EMBL/GenBank/DDBJ whole genome shotgun (WGS) entry which is preliminary data.</text>
</comment>
<dbReference type="InterPro" id="IPR000792">
    <property type="entry name" value="Tscrpt_reg_LuxR_C"/>
</dbReference>
<dbReference type="InterPro" id="IPR036388">
    <property type="entry name" value="WH-like_DNA-bd_sf"/>
</dbReference>
<dbReference type="Proteomes" id="UP001551011">
    <property type="component" value="Unassembled WGS sequence"/>
</dbReference>
<accession>A0ABV3AKM0</accession>
<dbReference type="EMBL" id="JBFAEG010000037">
    <property type="protein sequence ID" value="MEU5712496.1"/>
    <property type="molecule type" value="Genomic_DNA"/>
</dbReference>
<evidence type="ECO:0000313" key="6">
    <source>
        <dbReference type="EMBL" id="MEU5712496.1"/>
    </source>
</evidence>
<evidence type="ECO:0000313" key="7">
    <source>
        <dbReference type="Proteomes" id="UP001551011"/>
    </source>
</evidence>
<feature type="domain" description="HTH luxR-type" evidence="5">
    <location>
        <begin position="240"/>
        <end position="305"/>
    </location>
</feature>
<dbReference type="RefSeq" id="WP_030655897.1">
    <property type="nucleotide sequence ID" value="NZ_JBFAEG010000037.1"/>
</dbReference>
<feature type="compositionally biased region" description="Low complexity" evidence="4">
    <location>
        <begin position="13"/>
        <end position="24"/>
    </location>
</feature>
<dbReference type="PANTHER" id="PTHR44688">
    <property type="entry name" value="DNA-BINDING TRANSCRIPTIONAL ACTIVATOR DEVR_DOSR"/>
    <property type="match status" value="1"/>
</dbReference>
<sequence length="308" mass="31936">MTTTSLPYRGTWAGAAPRPSSAPDSARHADAAGRGGGLDTCWRVLGRAARGQGAAVVVRGEAGTGRGTLLRSVADRAVGSGWRVLRVPGGDARARGAFGAFEPLADELLGLAVGLPDPLRAALRRALRGDPAPDAPSTDAAPRQVLASAARRGPVPVVVDDCHLLEPAPVRAVTLATSRPPGTAVGLMAAIAVGARDPFHGCEVTEVFTRLGATPWQESARAALRAVGVSLPGPGAVPHRDPGRSALTAHELRIVRRAARGLSDQEIADQLAVSPRTVASHLYKVFPRLGISSRRELDRASQELGDHT</sequence>
<reference evidence="6 7" key="1">
    <citation type="submission" date="2024-06" db="EMBL/GenBank/DDBJ databases">
        <title>The Natural Products Discovery Center: Release of the First 8490 Sequenced Strains for Exploring Actinobacteria Biosynthetic Diversity.</title>
        <authorList>
            <person name="Kalkreuter E."/>
            <person name="Kautsar S.A."/>
            <person name="Yang D."/>
            <person name="Bader C.D."/>
            <person name="Teijaro C.N."/>
            <person name="Fluegel L."/>
            <person name="Davis C.M."/>
            <person name="Simpson J.R."/>
            <person name="Lauterbach L."/>
            <person name="Steele A.D."/>
            <person name="Gui C."/>
            <person name="Meng S."/>
            <person name="Li G."/>
            <person name="Viehrig K."/>
            <person name="Ye F."/>
            <person name="Su P."/>
            <person name="Kiefer A.F."/>
            <person name="Nichols A."/>
            <person name="Cepeda A.J."/>
            <person name="Yan W."/>
            <person name="Fan B."/>
            <person name="Jiang Y."/>
            <person name="Adhikari A."/>
            <person name="Zheng C.-J."/>
            <person name="Schuster L."/>
            <person name="Cowan T.M."/>
            <person name="Smanski M.J."/>
            <person name="Chevrette M.G."/>
            <person name="De Carvalho L.P.S."/>
            <person name="Shen B."/>
        </authorList>
    </citation>
    <scope>NUCLEOTIDE SEQUENCE [LARGE SCALE GENOMIC DNA]</scope>
    <source>
        <strain evidence="6 7">NPDC020594</strain>
    </source>
</reference>
<dbReference type="SMART" id="SM00421">
    <property type="entry name" value="HTH_LUXR"/>
    <property type="match status" value="1"/>
</dbReference>
<keyword evidence="3" id="KW-0804">Transcription</keyword>
<gene>
    <name evidence="6" type="ORF">AB0H04_37650</name>
</gene>
<dbReference type="Pfam" id="PF00196">
    <property type="entry name" value="GerE"/>
    <property type="match status" value="1"/>
</dbReference>
<evidence type="ECO:0000259" key="5">
    <source>
        <dbReference type="PROSITE" id="PS50043"/>
    </source>
</evidence>
<dbReference type="CDD" id="cd06170">
    <property type="entry name" value="LuxR_C_like"/>
    <property type="match status" value="1"/>
</dbReference>
<organism evidence="6 7">
    <name type="scientific">Streptomyces flaveolus</name>
    <dbReference type="NCBI Taxonomy" id="67297"/>
    <lineage>
        <taxon>Bacteria</taxon>
        <taxon>Bacillati</taxon>
        <taxon>Actinomycetota</taxon>
        <taxon>Actinomycetes</taxon>
        <taxon>Kitasatosporales</taxon>
        <taxon>Streptomycetaceae</taxon>
        <taxon>Streptomyces</taxon>
    </lineage>
</organism>
<dbReference type="PANTHER" id="PTHR44688:SF16">
    <property type="entry name" value="DNA-BINDING TRANSCRIPTIONAL ACTIVATOR DEVR_DOSR"/>
    <property type="match status" value="1"/>
</dbReference>
<dbReference type="PROSITE" id="PS50043">
    <property type="entry name" value="HTH_LUXR_2"/>
    <property type="match status" value="1"/>
</dbReference>
<dbReference type="InterPro" id="IPR041664">
    <property type="entry name" value="AAA_16"/>
</dbReference>
<protein>
    <submittedName>
        <fullName evidence="6">LuxR family transcriptional regulator</fullName>
    </submittedName>
</protein>